<keyword evidence="6" id="KW-0732">Signal</keyword>
<comment type="subcellular location">
    <subcellularLocation>
        <location evidence="1">Cell outer membrane</location>
    </subcellularLocation>
</comment>
<dbReference type="Gene3D" id="3.30.1330.60">
    <property type="entry name" value="OmpA-like domain"/>
    <property type="match status" value="1"/>
</dbReference>
<dbReference type="PANTHER" id="PTHR30329:SF21">
    <property type="entry name" value="LIPOPROTEIN YIAD-RELATED"/>
    <property type="match status" value="1"/>
</dbReference>
<evidence type="ECO:0000256" key="5">
    <source>
        <dbReference type="SAM" id="Phobius"/>
    </source>
</evidence>
<dbReference type="Pfam" id="PF13488">
    <property type="entry name" value="Gly-zipper_Omp"/>
    <property type="match status" value="1"/>
</dbReference>
<name>A0A1E2VCJ8_9GAMM</name>
<feature type="chain" id="PRO_5009119718" description="OmpA-like domain-containing protein" evidence="6">
    <location>
        <begin position="21"/>
        <end position="225"/>
    </location>
</feature>
<dbReference type="GO" id="GO:0009279">
    <property type="term" value="C:cell outer membrane"/>
    <property type="evidence" value="ECO:0007669"/>
    <property type="project" value="UniProtKB-SubCell"/>
</dbReference>
<dbReference type="OrthoDB" id="9782229at2"/>
<dbReference type="PROSITE" id="PS51123">
    <property type="entry name" value="OMPA_2"/>
    <property type="match status" value="1"/>
</dbReference>
<evidence type="ECO:0000256" key="3">
    <source>
        <dbReference type="ARBA" id="ARBA00023237"/>
    </source>
</evidence>
<evidence type="ECO:0000313" key="8">
    <source>
        <dbReference type="EMBL" id="ODC04684.1"/>
    </source>
</evidence>
<feature type="signal peptide" evidence="6">
    <location>
        <begin position="1"/>
        <end position="20"/>
    </location>
</feature>
<dbReference type="PANTHER" id="PTHR30329">
    <property type="entry name" value="STATOR ELEMENT OF FLAGELLAR MOTOR COMPLEX"/>
    <property type="match status" value="1"/>
</dbReference>
<dbReference type="RefSeq" id="WP_068999668.1">
    <property type="nucleotide sequence ID" value="NZ_MDTQ01000001.1"/>
</dbReference>
<gene>
    <name evidence="8" type="ORF">BFW38_15270</name>
</gene>
<dbReference type="Pfam" id="PF00691">
    <property type="entry name" value="OmpA"/>
    <property type="match status" value="1"/>
</dbReference>
<dbReference type="AlphaFoldDB" id="A0A1E2VCJ8"/>
<dbReference type="Proteomes" id="UP000094291">
    <property type="component" value="Unassembled WGS sequence"/>
</dbReference>
<protein>
    <recommendedName>
        <fullName evidence="7">OmpA-like domain-containing protein</fullName>
    </recommendedName>
</protein>
<evidence type="ECO:0000256" key="1">
    <source>
        <dbReference type="ARBA" id="ARBA00004442"/>
    </source>
</evidence>
<evidence type="ECO:0000313" key="9">
    <source>
        <dbReference type="Proteomes" id="UP000094291"/>
    </source>
</evidence>
<dbReference type="InterPro" id="IPR006665">
    <property type="entry name" value="OmpA-like"/>
</dbReference>
<dbReference type="STRING" id="197479.BFW38_15270"/>
<evidence type="ECO:0000256" key="6">
    <source>
        <dbReference type="SAM" id="SignalP"/>
    </source>
</evidence>
<accession>A0A1E2VCJ8</accession>
<dbReference type="CDD" id="cd07185">
    <property type="entry name" value="OmpA_C-like"/>
    <property type="match status" value="1"/>
</dbReference>
<keyword evidence="2 4" id="KW-0472">Membrane</keyword>
<keyword evidence="9" id="KW-1185">Reference proteome</keyword>
<comment type="caution">
    <text evidence="8">The sequence shown here is derived from an EMBL/GenBank/DDBJ whole genome shotgun (WGS) entry which is preliminary data.</text>
</comment>
<organism evidence="8 9">
    <name type="scientific">Terasakiispira papahanaumokuakeensis</name>
    <dbReference type="NCBI Taxonomy" id="197479"/>
    <lineage>
        <taxon>Bacteria</taxon>
        <taxon>Pseudomonadati</taxon>
        <taxon>Pseudomonadota</taxon>
        <taxon>Gammaproteobacteria</taxon>
        <taxon>Oceanospirillales</taxon>
        <taxon>Terasakiispira</taxon>
    </lineage>
</organism>
<evidence type="ECO:0000259" key="7">
    <source>
        <dbReference type="PROSITE" id="PS51123"/>
    </source>
</evidence>
<feature type="domain" description="OmpA-like" evidence="7">
    <location>
        <begin position="106"/>
        <end position="223"/>
    </location>
</feature>
<dbReference type="PRINTS" id="PR01021">
    <property type="entry name" value="OMPADOMAIN"/>
</dbReference>
<sequence>MRKQSVIALATATVFSFSLAACSTVNPYTGEQQTAKASSGAGIGAAAGVLLGLATGKNAKERRNRALAGAIGGAAIGSAVGYNIDVQEAKLRQKLQGTGVSITREGDRITLNMPNEITFATGSAQLSERAREVLGSVAEVLAQYNTTCALITGHTDSTGSRGLNERLSQQRANAVGIELSRQGVDMNRLQMEGVADDYPLASERTASGRAQNRRVEITLFPLKQN</sequence>
<dbReference type="InterPro" id="IPR039567">
    <property type="entry name" value="Gly-zipper"/>
</dbReference>
<keyword evidence="5" id="KW-1133">Transmembrane helix</keyword>
<dbReference type="InterPro" id="IPR050330">
    <property type="entry name" value="Bact_OuterMem_StrucFunc"/>
</dbReference>
<dbReference type="SUPFAM" id="SSF103088">
    <property type="entry name" value="OmpA-like"/>
    <property type="match status" value="1"/>
</dbReference>
<keyword evidence="5" id="KW-0812">Transmembrane</keyword>
<evidence type="ECO:0000256" key="4">
    <source>
        <dbReference type="PROSITE-ProRule" id="PRU00473"/>
    </source>
</evidence>
<reference evidence="8 9" key="1">
    <citation type="submission" date="2016-08" db="EMBL/GenBank/DDBJ databases">
        <authorList>
            <person name="Seilhamer J.J."/>
        </authorList>
    </citation>
    <scope>NUCLEOTIDE SEQUENCE [LARGE SCALE GENOMIC DNA]</scope>
    <source>
        <strain evidence="8 9">PH27A</strain>
    </source>
</reference>
<feature type="transmembrane region" description="Helical" evidence="5">
    <location>
        <begin position="38"/>
        <end position="54"/>
    </location>
</feature>
<proteinExistence type="predicted"/>
<dbReference type="PROSITE" id="PS51257">
    <property type="entry name" value="PROKAR_LIPOPROTEIN"/>
    <property type="match status" value="1"/>
</dbReference>
<dbReference type="EMBL" id="MDTQ01000001">
    <property type="protein sequence ID" value="ODC04684.1"/>
    <property type="molecule type" value="Genomic_DNA"/>
</dbReference>
<dbReference type="InterPro" id="IPR036737">
    <property type="entry name" value="OmpA-like_sf"/>
</dbReference>
<keyword evidence="3" id="KW-0998">Cell outer membrane</keyword>
<dbReference type="InterPro" id="IPR006664">
    <property type="entry name" value="OMP_bac"/>
</dbReference>
<evidence type="ECO:0000256" key="2">
    <source>
        <dbReference type="ARBA" id="ARBA00023136"/>
    </source>
</evidence>